<accession>A0A9D9HF48</accession>
<dbReference type="Gene3D" id="3.90.550.10">
    <property type="entry name" value="Spore Coat Polysaccharide Biosynthesis Protein SpsA, Chain A"/>
    <property type="match status" value="1"/>
</dbReference>
<dbReference type="SUPFAM" id="SSF53448">
    <property type="entry name" value="Nucleotide-diphospho-sugar transferases"/>
    <property type="match status" value="1"/>
</dbReference>
<dbReference type="PANTHER" id="PTHR32125:SF4">
    <property type="entry name" value="2-C-METHYL-D-ERYTHRITOL 4-PHOSPHATE CYTIDYLYLTRANSFERASE, CHLOROPLASTIC"/>
    <property type="match status" value="1"/>
</dbReference>
<evidence type="ECO:0000256" key="2">
    <source>
        <dbReference type="ARBA" id="ARBA00022695"/>
    </source>
</evidence>
<dbReference type="InterPro" id="IPR034683">
    <property type="entry name" value="IspD/TarI"/>
</dbReference>
<dbReference type="GO" id="GO:0050518">
    <property type="term" value="F:2-C-methyl-D-erythritol 4-phosphate cytidylyltransferase activity"/>
    <property type="evidence" value="ECO:0007669"/>
    <property type="project" value="TreeGrafter"/>
</dbReference>
<dbReference type="EMBL" id="JADIMQ010000108">
    <property type="protein sequence ID" value="MBO8449101.1"/>
    <property type="molecule type" value="Genomic_DNA"/>
</dbReference>
<reference evidence="3" key="1">
    <citation type="submission" date="2020-10" db="EMBL/GenBank/DDBJ databases">
        <authorList>
            <person name="Gilroy R."/>
        </authorList>
    </citation>
    <scope>NUCLEOTIDE SEQUENCE</scope>
    <source>
        <strain evidence="3">20514</strain>
    </source>
</reference>
<feature type="non-terminal residue" evidence="3">
    <location>
        <position position="1"/>
    </location>
</feature>
<keyword evidence="2 3" id="KW-0548">Nucleotidyltransferase</keyword>
<dbReference type="PANTHER" id="PTHR32125">
    <property type="entry name" value="2-C-METHYL-D-ERYTHRITOL 4-PHOSPHATE CYTIDYLYLTRANSFERASE, CHLOROPLASTIC"/>
    <property type="match status" value="1"/>
</dbReference>
<dbReference type="InterPro" id="IPR050088">
    <property type="entry name" value="IspD/TarI_cytidylyltransf_bact"/>
</dbReference>
<name>A0A9D9HF48_9BACT</name>
<dbReference type="AlphaFoldDB" id="A0A9D9HF48"/>
<dbReference type="Proteomes" id="UP000810252">
    <property type="component" value="Unassembled WGS sequence"/>
</dbReference>
<evidence type="ECO:0000313" key="4">
    <source>
        <dbReference type="Proteomes" id="UP000810252"/>
    </source>
</evidence>
<reference evidence="3" key="2">
    <citation type="journal article" date="2021" name="PeerJ">
        <title>Extensive microbial diversity within the chicken gut microbiome revealed by metagenomics and culture.</title>
        <authorList>
            <person name="Gilroy R."/>
            <person name="Ravi A."/>
            <person name="Getino M."/>
            <person name="Pursley I."/>
            <person name="Horton D.L."/>
            <person name="Alikhan N.F."/>
            <person name="Baker D."/>
            <person name="Gharbi K."/>
            <person name="Hall N."/>
            <person name="Watson M."/>
            <person name="Adriaenssens E.M."/>
            <person name="Foster-Nyarko E."/>
            <person name="Jarju S."/>
            <person name="Secka A."/>
            <person name="Antonio M."/>
            <person name="Oren A."/>
            <person name="Chaudhuri R.R."/>
            <person name="La Ragione R."/>
            <person name="Hildebrand F."/>
            <person name="Pallen M.J."/>
        </authorList>
    </citation>
    <scope>NUCLEOTIDE SEQUENCE</scope>
    <source>
        <strain evidence="3">20514</strain>
    </source>
</reference>
<dbReference type="Pfam" id="PF01128">
    <property type="entry name" value="IspD"/>
    <property type="match status" value="1"/>
</dbReference>
<gene>
    <name evidence="3" type="ORF">IAC29_07520</name>
</gene>
<keyword evidence="1" id="KW-0808">Transferase</keyword>
<evidence type="ECO:0000313" key="3">
    <source>
        <dbReference type="EMBL" id="MBO8449101.1"/>
    </source>
</evidence>
<comment type="caution">
    <text evidence="3">The sequence shown here is derived from an EMBL/GenBank/DDBJ whole genome shotgun (WGS) entry which is preliminary data.</text>
</comment>
<evidence type="ECO:0000256" key="1">
    <source>
        <dbReference type="ARBA" id="ARBA00022679"/>
    </source>
</evidence>
<proteinExistence type="predicted"/>
<dbReference type="InterPro" id="IPR029044">
    <property type="entry name" value="Nucleotide-diphossugar_trans"/>
</dbReference>
<organism evidence="3 4">
    <name type="scientific">Candidatus Cryptobacteroides merdigallinarum</name>
    <dbReference type="NCBI Taxonomy" id="2840770"/>
    <lineage>
        <taxon>Bacteria</taxon>
        <taxon>Pseudomonadati</taxon>
        <taxon>Bacteroidota</taxon>
        <taxon>Bacteroidia</taxon>
        <taxon>Bacteroidales</taxon>
        <taxon>Candidatus Cryptobacteroides</taxon>
    </lineage>
</organism>
<protein>
    <submittedName>
        <fullName evidence="3">2-C-methyl-D-erythritol 4-phosphate cytidylyltransferase</fullName>
    </submittedName>
</protein>
<sequence>EWIDYWKSYCYRKNLVCRQVITAGGITRFHSVKNALGKVPDGVTAAVHDGVRPLLSEGMARRLFSLADTFPAVVPVIPLVDTVKVLKKASGPQAGIYEAIPGETADRTRLFGAQTPQVFHSEILKEAYSMPYSTELTDDASVVERHGEKILYCTGEKYNIKITTPEDMGIAELLLK</sequence>